<evidence type="ECO:0000256" key="1">
    <source>
        <dbReference type="SAM" id="MobiDB-lite"/>
    </source>
</evidence>
<protein>
    <recommendedName>
        <fullName evidence="5">Lipoprotein</fullName>
    </recommendedName>
</protein>
<name>A0A7K3W0E5_9ACTN</name>
<gene>
    <name evidence="3" type="ORF">GCU56_07090</name>
</gene>
<reference evidence="3 4" key="1">
    <citation type="submission" date="2020-02" db="EMBL/GenBank/DDBJ databases">
        <title>Geodermatophilus sabuli CPCC 205279 I12A-02694.</title>
        <authorList>
            <person name="Jiang Z."/>
        </authorList>
    </citation>
    <scope>NUCLEOTIDE SEQUENCE [LARGE SCALE GENOMIC DNA]</scope>
    <source>
        <strain evidence="3 4">I12A-02694</strain>
    </source>
</reference>
<evidence type="ECO:0000313" key="4">
    <source>
        <dbReference type="Proteomes" id="UP000470246"/>
    </source>
</evidence>
<proteinExistence type="predicted"/>
<keyword evidence="4" id="KW-1185">Reference proteome</keyword>
<evidence type="ECO:0000256" key="2">
    <source>
        <dbReference type="SAM" id="SignalP"/>
    </source>
</evidence>
<comment type="caution">
    <text evidence="3">The sequence shown here is derived from an EMBL/GenBank/DDBJ whole genome shotgun (WGS) entry which is preliminary data.</text>
</comment>
<keyword evidence="2" id="KW-0732">Signal</keyword>
<evidence type="ECO:0008006" key="5">
    <source>
        <dbReference type="Google" id="ProtNLM"/>
    </source>
</evidence>
<feature type="region of interest" description="Disordered" evidence="1">
    <location>
        <begin position="31"/>
        <end position="62"/>
    </location>
</feature>
<evidence type="ECO:0000313" key="3">
    <source>
        <dbReference type="EMBL" id="NEK57634.1"/>
    </source>
</evidence>
<sequence length="315" mass="31828">MPATSGAAPARRRLALVAALAIGAAACSAGPPGSAETVADRSAPTGSPAGGTGTGSPAPGLAAVAADPQAGIDGVLRQYRRDVPARRLQVRLTAGNAGLVVEAVEVLAPGVPTSPAAVRDAELRPGAPLELPVVAGPGDCDVTPAAPRAVVRLRDAAGTRREVTVPLADDGLVRRLHESDCAEQELRRQAAVEVAGVRPVTTAEGPALDVVVRLRRTGGDDDVRVVGIGSNTVYAITALGPLPTLGSAAAVDLDLRLVPARCDVHALGESYRTGLIGLVLAVGAGDPRPFVLTPDDAVRQRLEAFAVETCRAAAD</sequence>
<organism evidence="3 4">
    <name type="scientific">Geodermatophilus sabuli</name>
    <dbReference type="NCBI Taxonomy" id="1564158"/>
    <lineage>
        <taxon>Bacteria</taxon>
        <taxon>Bacillati</taxon>
        <taxon>Actinomycetota</taxon>
        <taxon>Actinomycetes</taxon>
        <taxon>Geodermatophilales</taxon>
        <taxon>Geodermatophilaceae</taxon>
        <taxon>Geodermatophilus</taxon>
    </lineage>
</organism>
<dbReference type="EMBL" id="JAAGWF010000008">
    <property type="protein sequence ID" value="NEK57634.1"/>
    <property type="molecule type" value="Genomic_DNA"/>
</dbReference>
<dbReference type="AlphaFoldDB" id="A0A7K3W0E5"/>
<accession>A0A7K3W0E5</accession>
<dbReference type="RefSeq" id="WP_163480827.1">
    <property type="nucleotide sequence ID" value="NZ_JAAGWF010000008.1"/>
</dbReference>
<feature type="signal peptide" evidence="2">
    <location>
        <begin position="1"/>
        <end position="29"/>
    </location>
</feature>
<dbReference type="Proteomes" id="UP000470246">
    <property type="component" value="Unassembled WGS sequence"/>
</dbReference>
<feature type="chain" id="PRO_5039085378" description="Lipoprotein" evidence="2">
    <location>
        <begin position="30"/>
        <end position="315"/>
    </location>
</feature>